<dbReference type="PANTHER" id="PTHR13812:SF19">
    <property type="entry name" value="KETIMINE REDUCTASE MU-CRYSTALLIN"/>
    <property type="match status" value="1"/>
</dbReference>
<dbReference type="RefSeq" id="WP_213172092.1">
    <property type="nucleotide sequence ID" value="NZ_CP070496.1"/>
</dbReference>
<dbReference type="EMBL" id="CP070496">
    <property type="protein sequence ID" value="QSB06081.1"/>
    <property type="molecule type" value="Genomic_DNA"/>
</dbReference>
<dbReference type="KEGG" id="nav:JQS30_03950"/>
<dbReference type="GO" id="GO:0019290">
    <property type="term" value="P:siderophore biosynthetic process"/>
    <property type="evidence" value="ECO:0007669"/>
    <property type="project" value="InterPro"/>
</dbReference>
<dbReference type="InterPro" id="IPR036291">
    <property type="entry name" value="NAD(P)-bd_dom_sf"/>
</dbReference>
<dbReference type="SUPFAM" id="SSF51735">
    <property type="entry name" value="NAD(P)-binding Rossmann-fold domains"/>
    <property type="match status" value="1"/>
</dbReference>
<dbReference type="Proteomes" id="UP000662939">
    <property type="component" value="Chromosome"/>
</dbReference>
<dbReference type="InterPro" id="IPR023401">
    <property type="entry name" value="ODC_N"/>
</dbReference>
<dbReference type="InterPro" id="IPR003462">
    <property type="entry name" value="ODC_Mu_crystall"/>
</dbReference>
<gene>
    <name evidence="1" type="primary">sbnB</name>
    <name evidence="1" type="ORF">JQS30_03950</name>
</gene>
<reference evidence="1" key="1">
    <citation type="submission" date="2021-02" db="EMBL/GenBank/DDBJ databases">
        <title>Natronoglycomyces albus gen. nov., sp. nov, a haloalkaliphilic actinobacterium from a soda solonchak soil.</title>
        <authorList>
            <person name="Sorokin D.Y."/>
            <person name="Khijniak T.V."/>
            <person name="Zakharycheva A.P."/>
            <person name="Boueva O.V."/>
            <person name="Ariskina E.V."/>
            <person name="Hahnke R.L."/>
            <person name="Bunk B."/>
            <person name="Sproer C."/>
            <person name="Schumann P."/>
            <person name="Evtushenko L.I."/>
            <person name="Kublanov I.V."/>
        </authorList>
    </citation>
    <scope>NUCLEOTIDE SEQUENCE</scope>
    <source>
        <strain evidence="1">DSM 106290</strain>
    </source>
</reference>
<dbReference type="Gene3D" id="3.40.50.720">
    <property type="entry name" value="NAD(P)-binding Rossmann-like Domain"/>
    <property type="match status" value="1"/>
</dbReference>
<dbReference type="PIRSF" id="PIRSF001439">
    <property type="entry name" value="CryM"/>
    <property type="match status" value="1"/>
</dbReference>
<dbReference type="GO" id="GO:0016639">
    <property type="term" value="F:oxidoreductase activity, acting on the CH-NH2 group of donors, NAD or NADP as acceptor"/>
    <property type="evidence" value="ECO:0007669"/>
    <property type="project" value="InterPro"/>
</dbReference>
<accession>A0A895XJZ9</accession>
<dbReference type="Pfam" id="PF02423">
    <property type="entry name" value="OCD_Mu_crystall"/>
    <property type="match status" value="1"/>
</dbReference>
<name>A0A895XJZ9_9ACTN</name>
<dbReference type="Gene3D" id="3.30.1780.10">
    <property type="entry name" value="ornithine cyclodeaminase, domain 1"/>
    <property type="match status" value="1"/>
</dbReference>
<dbReference type="NCBIfam" id="TIGR03944">
    <property type="entry name" value="dehyd_SbnB_fam"/>
    <property type="match status" value="1"/>
</dbReference>
<evidence type="ECO:0000313" key="2">
    <source>
        <dbReference type="Proteomes" id="UP000662939"/>
    </source>
</evidence>
<protein>
    <submittedName>
        <fullName evidence="1">2,3-diaminopropionate biosynthesis protein SbnB</fullName>
    </submittedName>
</protein>
<dbReference type="InterPro" id="IPR023866">
    <property type="entry name" value="SbnB"/>
</dbReference>
<dbReference type="AlphaFoldDB" id="A0A895XJZ9"/>
<keyword evidence="2" id="KW-1185">Reference proteome</keyword>
<sequence length="334" mass="35725">MSTFHLVSGPTAADILNEDLNHVRNLVADTYQAHESGSTVNPDSYFLRFPAKPDSRAIALPAFLDDHNGNFGIKWISSFPSNVQAGAARASAVVILNDYTNGHPIACLEASAISAARTAASAALAAEVLFRTDEQSPARTVGVIGAGVISRTIVRHLLATKVRVKELTCFDVNAQRSSAFAQDIATEMTVPTRVAANLDEACRADLVIFATTAARPYVTAEMDLFKPGQVLLNVSLRDLAPEILIASHNVVDDVEHCLKANTTPHLLEQQLGHRDFIAGTIGEVVGKKLKVDHDRPIVFSPFGLGVLDIAVAAYVLEQALARNATLSVPDFLAP</sequence>
<dbReference type="PANTHER" id="PTHR13812">
    <property type="entry name" value="KETIMINE REDUCTASE MU-CRYSTALLIN"/>
    <property type="match status" value="1"/>
</dbReference>
<organism evidence="1 2">
    <name type="scientific">Natronoglycomyces albus</name>
    <dbReference type="NCBI Taxonomy" id="2811108"/>
    <lineage>
        <taxon>Bacteria</taxon>
        <taxon>Bacillati</taxon>
        <taxon>Actinomycetota</taxon>
        <taxon>Actinomycetes</taxon>
        <taxon>Glycomycetales</taxon>
        <taxon>Glycomycetaceae</taxon>
        <taxon>Natronoglycomyces</taxon>
    </lineage>
</organism>
<proteinExistence type="predicted"/>
<dbReference type="GO" id="GO:0005737">
    <property type="term" value="C:cytoplasm"/>
    <property type="evidence" value="ECO:0007669"/>
    <property type="project" value="TreeGrafter"/>
</dbReference>
<evidence type="ECO:0000313" key="1">
    <source>
        <dbReference type="EMBL" id="QSB06081.1"/>
    </source>
</evidence>